<feature type="domain" description="LSO1/LSO2" evidence="5">
    <location>
        <begin position="12"/>
        <end position="79"/>
    </location>
</feature>
<dbReference type="Proteomes" id="UP000664169">
    <property type="component" value="Unassembled WGS sequence"/>
</dbReference>
<dbReference type="InterPro" id="IPR010422">
    <property type="entry name" value="Ccdc124/Oxs1"/>
</dbReference>
<dbReference type="InterPro" id="IPR054414">
    <property type="entry name" value="Ccdc124/Oxs1_C"/>
</dbReference>
<dbReference type="PANTHER" id="PTHR21680:SF0">
    <property type="entry name" value="COILED-COIL DOMAIN-CONTAINING PROTEIN 124"/>
    <property type="match status" value="1"/>
</dbReference>
<reference evidence="6" key="1">
    <citation type="submission" date="2021-03" db="EMBL/GenBank/DDBJ databases">
        <authorList>
            <person name="Tagirdzhanova G."/>
        </authorList>
    </citation>
    <scope>NUCLEOTIDE SEQUENCE</scope>
</reference>
<dbReference type="Pfam" id="PF22048">
    <property type="entry name" value="LSO1_2-like"/>
    <property type="match status" value="1"/>
</dbReference>
<dbReference type="EMBL" id="CAJPDQ010000017">
    <property type="protein sequence ID" value="CAF9921626.1"/>
    <property type="molecule type" value="Genomic_DNA"/>
</dbReference>
<protein>
    <recommendedName>
        <fullName evidence="8">DUF1014-domain-containing protein</fullName>
    </recommendedName>
</protein>
<feature type="compositionally biased region" description="Low complexity" evidence="3">
    <location>
        <begin position="13"/>
        <end position="36"/>
    </location>
</feature>
<organism evidence="6 7">
    <name type="scientific">Gomphillus americanus</name>
    <dbReference type="NCBI Taxonomy" id="1940652"/>
    <lineage>
        <taxon>Eukaryota</taxon>
        <taxon>Fungi</taxon>
        <taxon>Dikarya</taxon>
        <taxon>Ascomycota</taxon>
        <taxon>Pezizomycotina</taxon>
        <taxon>Lecanoromycetes</taxon>
        <taxon>OSLEUM clade</taxon>
        <taxon>Ostropomycetidae</taxon>
        <taxon>Ostropales</taxon>
        <taxon>Graphidaceae</taxon>
        <taxon>Gomphilloideae</taxon>
        <taxon>Gomphillus</taxon>
    </lineage>
</organism>
<gene>
    <name evidence="6" type="ORF">GOMPHAMPRED_002339</name>
</gene>
<feature type="region of interest" description="Disordered" evidence="3">
    <location>
        <begin position="1"/>
        <end position="99"/>
    </location>
</feature>
<evidence type="ECO:0008006" key="8">
    <source>
        <dbReference type="Google" id="ProtNLM"/>
    </source>
</evidence>
<dbReference type="OrthoDB" id="76412at2759"/>
<evidence type="ECO:0000256" key="1">
    <source>
        <dbReference type="ARBA" id="ARBA00008296"/>
    </source>
</evidence>
<evidence type="ECO:0000313" key="6">
    <source>
        <dbReference type="EMBL" id="CAF9921626.1"/>
    </source>
</evidence>
<feature type="compositionally biased region" description="Low complexity" evidence="3">
    <location>
        <begin position="82"/>
        <end position="99"/>
    </location>
</feature>
<comment type="similarity">
    <text evidence="1">Belongs to the CCDC124 family.</text>
</comment>
<dbReference type="AlphaFoldDB" id="A0A8H3F8Z4"/>
<evidence type="ECO:0000256" key="3">
    <source>
        <dbReference type="SAM" id="MobiDB-lite"/>
    </source>
</evidence>
<evidence type="ECO:0000313" key="7">
    <source>
        <dbReference type="Proteomes" id="UP000664169"/>
    </source>
</evidence>
<keyword evidence="2" id="KW-0175">Coiled coil</keyword>
<accession>A0A8H3F8Z4</accession>
<feature type="compositionally biased region" description="Basic and acidic residues" evidence="3">
    <location>
        <begin position="52"/>
        <end position="73"/>
    </location>
</feature>
<keyword evidence="7" id="KW-1185">Reference proteome</keyword>
<comment type="caution">
    <text evidence="6">The sequence shown here is derived from an EMBL/GenBank/DDBJ whole genome shotgun (WGS) entry which is preliminary data.</text>
</comment>
<sequence length="240" mass="25219">MGKTFSKSENTRKAAGNAKKAAAAANKQATADAQAAAREDQDWAQGSKSSSRKRDDAAAKKVEAAAKKAERDAQLAAEEANARSAPKNSKSAAKKVSAAPVVARGLDLGQLDEGGVVGNKAGGLSSSLPALNASGIDNALDALTLTGSSAAAEAGKVDRHPERRFKAAYTAYETRRLAELEVENPGLRRNQRVDMARREFAKHPDNPFNQAAGRFDSTGAELKEIADRERARMEGMLGGT</sequence>
<proteinExistence type="inferred from homology"/>
<dbReference type="InterPro" id="IPR054413">
    <property type="entry name" value="LSO1/2"/>
</dbReference>
<evidence type="ECO:0000259" key="4">
    <source>
        <dbReference type="Pfam" id="PF06244"/>
    </source>
</evidence>
<dbReference type="Pfam" id="PF06244">
    <property type="entry name" value="Ccdc124"/>
    <property type="match status" value="1"/>
</dbReference>
<dbReference type="PANTHER" id="PTHR21680">
    <property type="entry name" value="COILED-COIL DOMAIN-CONTAINING PROTEIN 124"/>
    <property type="match status" value="1"/>
</dbReference>
<evidence type="ECO:0000259" key="5">
    <source>
        <dbReference type="Pfam" id="PF22048"/>
    </source>
</evidence>
<name>A0A8H3F8Z4_9LECA</name>
<dbReference type="GO" id="GO:0003713">
    <property type="term" value="F:transcription coactivator activity"/>
    <property type="evidence" value="ECO:0007669"/>
    <property type="project" value="TreeGrafter"/>
</dbReference>
<dbReference type="GO" id="GO:0006366">
    <property type="term" value="P:transcription by RNA polymerase II"/>
    <property type="evidence" value="ECO:0007669"/>
    <property type="project" value="TreeGrafter"/>
</dbReference>
<dbReference type="GO" id="GO:0005634">
    <property type="term" value="C:nucleus"/>
    <property type="evidence" value="ECO:0007669"/>
    <property type="project" value="TreeGrafter"/>
</dbReference>
<feature type="domain" description="Coiled-coil" evidence="4">
    <location>
        <begin position="130"/>
        <end position="210"/>
    </location>
</feature>
<evidence type="ECO:0000256" key="2">
    <source>
        <dbReference type="ARBA" id="ARBA00023054"/>
    </source>
</evidence>